<gene>
    <name evidence="1" type="ORF">Hena1_02500</name>
</gene>
<proteinExistence type="predicted"/>
<evidence type="ECO:0000313" key="1">
    <source>
        <dbReference type="EMBL" id="QGZ16400.1"/>
    </source>
</evidence>
<accession>A0A6B9J5T2</accession>
<sequence length="81" mass="9320">MHISALKTVLIKGEEFPVTEHVTAQMAAIAASFWQYNPRRTKVQTSYMVNYLGRNRRIYSDIIGNNCPCYVIVKGEKHFVN</sequence>
<reference evidence="1 2" key="1">
    <citation type="submission" date="2019-11" db="EMBL/GenBank/DDBJ databases">
        <title>Characterization of a new Erwinia amylovora bacteriophage.</title>
        <authorList>
            <person name="Valentovich L.N."/>
            <person name="Akhremchuk A.E."/>
            <person name="Besarab N.V."/>
            <person name="Lagonenko A.L."/>
        </authorList>
    </citation>
    <scope>NUCLEOTIDE SEQUENCE [LARGE SCALE GENOMIC DNA]</scope>
</reference>
<dbReference type="EMBL" id="MN732867">
    <property type="protein sequence ID" value="QGZ16400.1"/>
    <property type="molecule type" value="Genomic_DNA"/>
</dbReference>
<protein>
    <submittedName>
        <fullName evidence="1">Uncharacterized protein</fullName>
    </submittedName>
</protein>
<keyword evidence="2" id="KW-1185">Reference proteome</keyword>
<name>A0A6B9J5T2_9CAUD</name>
<evidence type="ECO:0000313" key="2">
    <source>
        <dbReference type="Proteomes" id="UP000433183"/>
    </source>
</evidence>
<organism evidence="1 2">
    <name type="scientific">Erwinia phage Hena1</name>
    <dbReference type="NCBI Taxonomy" id="2678601"/>
    <lineage>
        <taxon>Viruses</taxon>
        <taxon>Duplodnaviria</taxon>
        <taxon>Heunggongvirae</taxon>
        <taxon>Uroviricota</taxon>
        <taxon>Caudoviricetes</taxon>
        <taxon>Vequintavirinae</taxon>
        <taxon>Henunavirus</taxon>
        <taxon>Henunavirus hena1</taxon>
    </lineage>
</organism>
<dbReference type="Proteomes" id="UP000433183">
    <property type="component" value="Segment"/>
</dbReference>